<evidence type="ECO:0000313" key="2">
    <source>
        <dbReference type="EMBL" id="SEK23474.1"/>
    </source>
</evidence>
<feature type="transmembrane region" description="Helical" evidence="1">
    <location>
        <begin position="20"/>
        <end position="37"/>
    </location>
</feature>
<name>A0A1H7FCJ4_9EURY</name>
<dbReference type="OrthoDB" id="74380at2157"/>
<dbReference type="Gene3D" id="3.40.50.1220">
    <property type="entry name" value="TPP-binding domain"/>
    <property type="match status" value="1"/>
</dbReference>
<proteinExistence type="predicted"/>
<sequence>MDNFKQRLNKSKEAIDNADYIIIGAGAGFSAAAGILYSGKRFEDNFKDFIEKYDMKDMYSAGFYPFKTQEEKWAYWCRHVYVNRYSVGKTELYKKLFNLVKDKDYFVLTTNVEHQFWINDFEDKRIFATQGDYGSMQCEKGCHDKLYSNEDFVYESLGKIEGCRIPSNLVPKCPVCGGNMDLNLRKDQFFIEDKKWHEMASNYQNFLSRIDEDKNIVLLELGVGFNTPTIIRYPFEQMTYNNKNMTLIRLNRDYPDAIDQNKDRTISFDEEIYEIFDYWLSRF</sequence>
<keyword evidence="1" id="KW-0812">Transmembrane</keyword>
<dbReference type="SUPFAM" id="SSF52467">
    <property type="entry name" value="DHS-like NAD/FAD-binding domain"/>
    <property type="match status" value="1"/>
</dbReference>
<dbReference type="Proteomes" id="UP000199506">
    <property type="component" value="Unassembled WGS sequence"/>
</dbReference>
<dbReference type="STRING" id="190974.SAMN05216439_0641"/>
<dbReference type="EMBL" id="FOAK01000001">
    <property type="protein sequence ID" value="SEK23474.1"/>
    <property type="molecule type" value="Genomic_DNA"/>
</dbReference>
<dbReference type="AlphaFoldDB" id="A0A1H7FCJ4"/>
<accession>A0A1H7FCJ4</accession>
<reference evidence="2 3" key="1">
    <citation type="submission" date="2016-10" db="EMBL/GenBank/DDBJ databases">
        <authorList>
            <person name="de Groot N.N."/>
        </authorList>
    </citation>
    <scope>NUCLEOTIDE SEQUENCE [LARGE SCALE GENOMIC DNA]</scope>
    <source>
        <strain evidence="2 3">DSM 11978</strain>
    </source>
</reference>
<evidence type="ECO:0000256" key="1">
    <source>
        <dbReference type="SAM" id="Phobius"/>
    </source>
</evidence>
<dbReference type="InterPro" id="IPR029035">
    <property type="entry name" value="DHS-like_NAD/FAD-binding_dom"/>
</dbReference>
<keyword evidence="1" id="KW-1133">Transmembrane helix</keyword>
<organism evidence="2 3">
    <name type="scientific">Methanobrevibacter gottschalkii</name>
    <dbReference type="NCBI Taxonomy" id="190974"/>
    <lineage>
        <taxon>Archaea</taxon>
        <taxon>Methanobacteriati</taxon>
        <taxon>Methanobacteriota</taxon>
        <taxon>Methanomada group</taxon>
        <taxon>Methanobacteria</taxon>
        <taxon>Methanobacteriales</taxon>
        <taxon>Methanobacteriaceae</taxon>
        <taxon>Methanobrevibacter</taxon>
    </lineage>
</organism>
<evidence type="ECO:0000313" key="3">
    <source>
        <dbReference type="Proteomes" id="UP000199506"/>
    </source>
</evidence>
<gene>
    <name evidence="2" type="ORF">SAMN05216439_0641</name>
</gene>
<keyword evidence="1" id="KW-0472">Membrane</keyword>
<dbReference type="RefSeq" id="WP_069575565.1">
    <property type="nucleotide sequence ID" value="NZ_FOAK01000001.1"/>
</dbReference>
<protein>
    <submittedName>
        <fullName evidence="2">NAD-dependent protein deacetylase, SIR2 family</fullName>
    </submittedName>
</protein>